<feature type="compositionally biased region" description="Acidic residues" evidence="13">
    <location>
        <begin position="457"/>
        <end position="472"/>
    </location>
</feature>
<dbReference type="Proteomes" id="UP001186944">
    <property type="component" value="Unassembled WGS sequence"/>
</dbReference>
<dbReference type="Gene3D" id="1.25.40.420">
    <property type="match status" value="1"/>
</dbReference>
<keyword evidence="11" id="KW-0539">Nucleus</keyword>
<keyword evidence="4" id="KW-0479">Metal-binding</keyword>
<dbReference type="FunFam" id="3.30.160.60:FF:000446">
    <property type="entry name" value="Zinc finger protein"/>
    <property type="match status" value="1"/>
</dbReference>
<proteinExistence type="inferred from homology"/>
<dbReference type="InterPro" id="IPR011705">
    <property type="entry name" value="BACK"/>
</dbReference>
<dbReference type="SUPFAM" id="SSF54695">
    <property type="entry name" value="POZ domain"/>
    <property type="match status" value="1"/>
</dbReference>
<evidence type="ECO:0000256" key="7">
    <source>
        <dbReference type="ARBA" id="ARBA00022833"/>
    </source>
</evidence>
<dbReference type="Pfam" id="PF11882">
    <property type="entry name" value="DUF3402"/>
    <property type="match status" value="1"/>
</dbReference>
<dbReference type="GO" id="GO:0007010">
    <property type="term" value="P:cytoskeleton organization"/>
    <property type="evidence" value="ECO:0007669"/>
    <property type="project" value="TreeGrafter"/>
</dbReference>
<dbReference type="InterPro" id="IPR012486">
    <property type="entry name" value="Far11/STRP_N"/>
</dbReference>
<dbReference type="FunFam" id="3.30.160.60:FF:000100">
    <property type="entry name" value="Zinc finger 45-like"/>
    <property type="match status" value="1"/>
</dbReference>
<feature type="compositionally biased region" description="Basic and acidic residues" evidence="13">
    <location>
        <begin position="505"/>
        <end position="516"/>
    </location>
</feature>
<dbReference type="GO" id="GO:0005634">
    <property type="term" value="C:nucleus"/>
    <property type="evidence" value="ECO:0007669"/>
    <property type="project" value="UniProtKB-SubCell"/>
</dbReference>
<keyword evidence="8" id="KW-0805">Transcription regulation</keyword>
<feature type="compositionally biased region" description="Basic and acidic residues" evidence="13">
    <location>
        <begin position="821"/>
        <end position="836"/>
    </location>
</feature>
<keyword evidence="7" id="KW-0862">Zinc</keyword>
<dbReference type="InterPro" id="IPR000210">
    <property type="entry name" value="BTB/POZ_dom"/>
</dbReference>
<dbReference type="CDD" id="cd18186">
    <property type="entry name" value="BTB_POZ_ZBTB_KLHL-like"/>
    <property type="match status" value="1"/>
</dbReference>
<evidence type="ECO:0000259" key="15">
    <source>
        <dbReference type="PROSITE" id="PS50157"/>
    </source>
</evidence>
<dbReference type="FunFam" id="3.30.160.60:FF:000032">
    <property type="entry name" value="Krueppel-like factor 4"/>
    <property type="match status" value="1"/>
</dbReference>
<evidence type="ECO:0000256" key="6">
    <source>
        <dbReference type="ARBA" id="ARBA00022771"/>
    </source>
</evidence>
<evidence type="ECO:0000256" key="8">
    <source>
        <dbReference type="ARBA" id="ARBA00023015"/>
    </source>
</evidence>
<evidence type="ECO:0000256" key="13">
    <source>
        <dbReference type="SAM" id="MobiDB-lite"/>
    </source>
</evidence>
<dbReference type="Pfam" id="PF07923">
    <property type="entry name" value="N1221"/>
    <property type="match status" value="1"/>
</dbReference>
<evidence type="ECO:0000256" key="5">
    <source>
        <dbReference type="ARBA" id="ARBA00022737"/>
    </source>
</evidence>
<dbReference type="SUPFAM" id="SSF57667">
    <property type="entry name" value="beta-beta-alpha zinc fingers"/>
    <property type="match status" value="4"/>
</dbReference>
<evidence type="ECO:0000256" key="1">
    <source>
        <dbReference type="ARBA" id="ARBA00004123"/>
    </source>
</evidence>
<comment type="similarity">
    <text evidence="2">Belongs to the krueppel C2H2-type zinc-finger protein family.</text>
</comment>
<feature type="region of interest" description="Disordered" evidence="13">
    <location>
        <begin position="799"/>
        <end position="836"/>
    </location>
</feature>
<feature type="compositionally biased region" description="Basic and acidic residues" evidence="13">
    <location>
        <begin position="426"/>
        <end position="437"/>
    </location>
</feature>
<keyword evidence="9" id="KW-0238">DNA-binding</keyword>
<dbReference type="CDD" id="cd14733">
    <property type="entry name" value="BACK"/>
    <property type="match status" value="1"/>
</dbReference>
<feature type="domain" description="BTB" evidence="14">
    <location>
        <begin position="19"/>
        <end position="85"/>
    </location>
</feature>
<keyword evidence="10" id="KW-0804">Transcription</keyword>
<dbReference type="FunFam" id="3.30.160.60:FF:001370">
    <property type="entry name" value="Zinc finger protein"/>
    <property type="match status" value="1"/>
</dbReference>
<feature type="domain" description="C2H2-type" evidence="15">
    <location>
        <begin position="780"/>
        <end position="807"/>
    </location>
</feature>
<dbReference type="SMART" id="SM00225">
    <property type="entry name" value="BTB"/>
    <property type="match status" value="1"/>
</dbReference>
<evidence type="ECO:0000313" key="16">
    <source>
        <dbReference type="EMBL" id="KAK3101575.1"/>
    </source>
</evidence>
<feature type="domain" description="C2H2-type" evidence="15">
    <location>
        <begin position="639"/>
        <end position="666"/>
    </location>
</feature>
<dbReference type="Gene3D" id="3.30.710.10">
    <property type="entry name" value="Potassium Channel Kv1.1, Chain A"/>
    <property type="match status" value="1"/>
</dbReference>
<name>A0AA88YAW4_PINIB</name>
<dbReference type="InterPro" id="IPR021819">
    <property type="entry name" value="Far11/STRP_C"/>
</dbReference>
<dbReference type="InterPro" id="IPR011333">
    <property type="entry name" value="SKP1/BTB/POZ_sf"/>
</dbReference>
<sequence length="1799" mass="206096">MKPEILKKMKMLRDERKYCDLWIDVKGVRFQAHRCILAAWSPYFDSQLISEEPMIKDMMIVNYDSYEVFADLLEFLYTGVIAPRETNFLQLLHLAVSFQIDLLKSYCEEFLRCNLHMGNFISTYFLSRKYKLESLEKHIVSFVQMNLSSTVKQSEFMSLPASRFNAFLSSGFMNQIKPEIKLFLIISWVGFDVNERERFLVLLLGHIDWSTVATDFLLEISRTENFFTSHESSLYLLLQTLYSSGISLGPYADHFPGLRQTYSHLLNDIVNSGIILPEPDDFVPVTVTAICTKNRTMTSAVCTDLRGIINEELTITPLAESKQGPYEAAQVVEGTVTHYEYLDPSNEFMHSNKKLEGSASENRQVRLDEKSGSFLVEVSKAEASQPVVKKYGKPRGRPPTANNSICANELPTSLPVNINNEEDEVKNLKKEGEDVKPKGKKRGGRGKQKNKTKAVEIEMEEEEEEQLEEDMKEEMKHEEEEMVEDDYMNGEDNEEEPYEDDENSDKDWDPEKEENGGAKVSSNLRNRKRLRVLAKDLKGTKKPGNARGKNKHHPCPYCEYVAQSNTRLNNHIKRNHENNMTYKCTLCEFETKWNRKYYEHLRLAHFPGPPFCCDTCDYNSDKLQALIIHRAKHSDDRPHACDQCDMRFRTRNNLLAHIKTHSGLRPFACKICKKTFATKNTLEQHIVIHSSDRPYLCDQCGFSSKYQSHLISHRRIHTGNTYPCSYPKCTYSTPKRSQLKAHMRSHLGIRQFSCETCGKSFIEKSHLVRHERIHTNNKPFKCELCSYTSTRSDKLKEHMLKHHSDTPPAAKPQKTRKSAKDRKNKETPKNFPHYDHASYTIPQVTQTETPDATAAFLQDFRMNLGTLMVPVSSDQVVTEGQVIAAGVERANIIHIPSSEGVEVTHSPGGTETPGATIIPEDHQAYISLGVQQGEGGTTHHQLQTVTVPLTQPGQQGQQQDYGGLSAFMALNISTTEAPEEVLRRHVIKKHVGALPAVASSCMLSSRGIRPKIRREQNVGALSALKRFGQGTSRSPVVTSMTESPDIEYVYSDADSYEAEISELYSYTEEPEFYQAQKAFEENFKNEEANHKWRKSSEVVQRKFVVFLQNELEMADKDRRINAMWSLMYLGQGVFSECETEEEHLECVHLNVHLLYQHGLFASFVELLAMEIDNNTAASTALRKPAVSIADSTELRLLLNVLYTMVETMRVPQVSETDEQKRNREMFVEELVTPMVGDEILAVTLFSMVTKFCSGSAPHFPMKKVLLLLWKVVLVSLGGLRDLQDQKNKVREEYELPPLPEDTYEVCRNMRASSPPASAADLIEQQMPRKMFRGKRSSIPDDPFDTNGEDDLLKEIDGNKGSDEEMPPTPPRPSTPTVQHHKSLPWKPKVRQKDLETFLEHTRMKFVGFQVKNDQNSLAGLPQPIHEGVKVLKQHLYVSLTELQIKREEEIAKNPLSKPETEVMDTPVEILFRSILPNLPQYMIALLKILLAAAPTSKTKTDSINILSDLLPEEMPTTVLQSMKLGVDVNRHKEIVVKAISALLLLLLKHFKLNHVYQFEFMSQHLVFANCIPLVLKFFNQNIMSYVGAKNSIPALDFPKCVIGEQEELTAEALENGDNLPFCWRNIFSCINLLRILNKLTKWKHSRTMMLVVFKSAPILKRALKVKHAMMQLYILKLLKMQTKYLGRQWRKSNMKTMSAIYQKVRHRLNDDWAYGNDMDARPWDFQAEECALRACVDRFNNRRYSTNGTDPDFKPVDNCIQSVLGDNIELSEEFKDNYERWLEMEVYSSNIDWDQILNC</sequence>
<feature type="domain" description="C2H2-type" evidence="15">
    <location>
        <begin position="667"/>
        <end position="694"/>
    </location>
</feature>
<comment type="similarity">
    <text evidence="3">Belongs to the STRIP family.</text>
</comment>
<evidence type="ECO:0000256" key="10">
    <source>
        <dbReference type="ARBA" id="ARBA00023163"/>
    </source>
</evidence>
<feature type="compositionally biased region" description="Basic residues" evidence="13">
    <location>
        <begin position="438"/>
        <end position="452"/>
    </location>
</feature>
<dbReference type="SMART" id="SM00355">
    <property type="entry name" value="ZnF_C2H2"/>
    <property type="match status" value="9"/>
</dbReference>
<evidence type="ECO:0000256" key="9">
    <source>
        <dbReference type="ARBA" id="ARBA00023125"/>
    </source>
</evidence>
<feature type="domain" description="C2H2-type" evidence="15">
    <location>
        <begin position="752"/>
        <end position="779"/>
    </location>
</feature>
<dbReference type="InterPro" id="IPR036236">
    <property type="entry name" value="Znf_C2H2_sf"/>
</dbReference>
<organism evidence="16 17">
    <name type="scientific">Pinctada imbricata</name>
    <name type="common">Atlantic pearl-oyster</name>
    <name type="synonym">Pinctada martensii</name>
    <dbReference type="NCBI Taxonomy" id="66713"/>
    <lineage>
        <taxon>Eukaryota</taxon>
        <taxon>Metazoa</taxon>
        <taxon>Spiralia</taxon>
        <taxon>Lophotrochozoa</taxon>
        <taxon>Mollusca</taxon>
        <taxon>Bivalvia</taxon>
        <taxon>Autobranchia</taxon>
        <taxon>Pteriomorphia</taxon>
        <taxon>Pterioida</taxon>
        <taxon>Pterioidea</taxon>
        <taxon>Pteriidae</taxon>
        <taxon>Pinctada</taxon>
    </lineage>
</organism>
<feature type="region of interest" description="Disordered" evidence="13">
    <location>
        <begin position="426"/>
        <end position="528"/>
    </location>
</feature>
<feature type="compositionally biased region" description="Acidic residues" evidence="13">
    <location>
        <begin position="480"/>
        <end position="504"/>
    </location>
</feature>
<gene>
    <name evidence="16" type="ORF">FSP39_004565</name>
</gene>
<keyword evidence="6 12" id="KW-0863">Zinc-finger</keyword>
<evidence type="ECO:0000256" key="3">
    <source>
        <dbReference type="ARBA" id="ARBA00007062"/>
    </source>
</evidence>
<keyword evidence="17" id="KW-1185">Reference proteome</keyword>
<dbReference type="InterPro" id="IPR040185">
    <property type="entry name" value="Far11/STRP"/>
</dbReference>
<accession>A0AA88YAW4</accession>
<feature type="region of interest" description="Disordered" evidence="13">
    <location>
        <begin position="1333"/>
        <end position="1384"/>
    </location>
</feature>
<dbReference type="SMART" id="SM01292">
    <property type="entry name" value="N1221"/>
    <property type="match status" value="1"/>
</dbReference>
<dbReference type="PANTHER" id="PTHR13239:SF4">
    <property type="entry name" value="AT25231P"/>
    <property type="match status" value="1"/>
</dbReference>
<dbReference type="Gene3D" id="3.30.160.60">
    <property type="entry name" value="Classic Zinc Finger"/>
    <property type="match status" value="6"/>
</dbReference>
<dbReference type="GO" id="GO:0003690">
    <property type="term" value="F:double-stranded DNA binding"/>
    <property type="evidence" value="ECO:0007669"/>
    <property type="project" value="UniProtKB-ARBA"/>
</dbReference>
<protein>
    <submittedName>
        <fullName evidence="16">Uncharacterized protein</fullName>
    </submittedName>
</protein>
<evidence type="ECO:0000259" key="14">
    <source>
        <dbReference type="PROSITE" id="PS50097"/>
    </source>
</evidence>
<dbReference type="GO" id="GO:0008270">
    <property type="term" value="F:zinc ion binding"/>
    <property type="evidence" value="ECO:0007669"/>
    <property type="project" value="UniProtKB-KW"/>
</dbReference>
<feature type="domain" description="C2H2-type" evidence="15">
    <location>
        <begin position="722"/>
        <end position="751"/>
    </location>
</feature>
<dbReference type="PROSITE" id="PS50097">
    <property type="entry name" value="BTB"/>
    <property type="match status" value="1"/>
</dbReference>
<dbReference type="InterPro" id="IPR013087">
    <property type="entry name" value="Znf_C2H2_type"/>
</dbReference>
<dbReference type="Pfam" id="PF00096">
    <property type="entry name" value="zf-C2H2"/>
    <property type="match status" value="3"/>
</dbReference>
<dbReference type="SMART" id="SM00875">
    <property type="entry name" value="BACK"/>
    <property type="match status" value="1"/>
</dbReference>
<dbReference type="PROSITE" id="PS00028">
    <property type="entry name" value="ZINC_FINGER_C2H2_1"/>
    <property type="match status" value="3"/>
</dbReference>
<feature type="domain" description="C2H2-type" evidence="15">
    <location>
        <begin position="611"/>
        <end position="638"/>
    </location>
</feature>
<feature type="compositionally biased region" description="Basic and acidic residues" evidence="13">
    <location>
        <begin position="1350"/>
        <end position="1362"/>
    </location>
</feature>
<dbReference type="GO" id="GO:0005829">
    <property type="term" value="C:cytosol"/>
    <property type="evidence" value="ECO:0007669"/>
    <property type="project" value="TreeGrafter"/>
</dbReference>
<dbReference type="SMART" id="SM01293">
    <property type="entry name" value="DUF3402"/>
    <property type="match status" value="1"/>
</dbReference>
<comment type="subcellular location">
    <subcellularLocation>
        <location evidence="1">Nucleus</location>
    </subcellularLocation>
</comment>
<evidence type="ECO:0000256" key="4">
    <source>
        <dbReference type="ARBA" id="ARBA00022723"/>
    </source>
</evidence>
<evidence type="ECO:0000256" key="12">
    <source>
        <dbReference type="PROSITE-ProRule" id="PRU00042"/>
    </source>
</evidence>
<comment type="caution">
    <text evidence="16">The sequence shown here is derived from an EMBL/GenBank/DDBJ whole genome shotgun (WGS) entry which is preliminary data.</text>
</comment>
<dbReference type="Pfam" id="PF07707">
    <property type="entry name" value="BACK"/>
    <property type="match status" value="1"/>
</dbReference>
<feature type="region of interest" description="Disordered" evidence="13">
    <location>
        <begin position="389"/>
        <end position="408"/>
    </location>
</feature>
<evidence type="ECO:0000313" key="17">
    <source>
        <dbReference type="Proteomes" id="UP001186944"/>
    </source>
</evidence>
<evidence type="ECO:0000256" key="2">
    <source>
        <dbReference type="ARBA" id="ARBA00006991"/>
    </source>
</evidence>
<dbReference type="Pfam" id="PF00651">
    <property type="entry name" value="BTB"/>
    <property type="match status" value="1"/>
</dbReference>
<feature type="domain" description="C2H2-type" evidence="15">
    <location>
        <begin position="695"/>
        <end position="722"/>
    </location>
</feature>
<dbReference type="EMBL" id="VSWD01000005">
    <property type="protein sequence ID" value="KAK3101575.1"/>
    <property type="molecule type" value="Genomic_DNA"/>
</dbReference>
<dbReference type="PROSITE" id="PS50157">
    <property type="entry name" value="ZINC_FINGER_C2H2_2"/>
    <property type="match status" value="7"/>
</dbReference>
<keyword evidence="5" id="KW-0677">Repeat</keyword>
<reference evidence="16" key="1">
    <citation type="submission" date="2019-08" db="EMBL/GenBank/DDBJ databases">
        <title>The improved chromosome-level genome for the pearl oyster Pinctada fucata martensii using PacBio sequencing and Hi-C.</title>
        <authorList>
            <person name="Zheng Z."/>
        </authorList>
    </citation>
    <scope>NUCLEOTIDE SEQUENCE</scope>
    <source>
        <strain evidence="16">ZZ-2019</strain>
        <tissue evidence="16">Adductor muscle</tissue>
    </source>
</reference>
<dbReference type="PANTHER" id="PTHR13239">
    <property type="entry name" value="PROTEIN REQUIRED FOR HYPHAL ANASTOMOSIS HAM-2"/>
    <property type="match status" value="1"/>
</dbReference>
<evidence type="ECO:0000256" key="11">
    <source>
        <dbReference type="ARBA" id="ARBA00023242"/>
    </source>
</evidence>